<evidence type="ECO:0000313" key="3">
    <source>
        <dbReference type="Proteomes" id="UP000474175"/>
    </source>
</evidence>
<feature type="signal peptide" evidence="1">
    <location>
        <begin position="1"/>
        <end position="23"/>
    </location>
</feature>
<organism evidence="2 3">
    <name type="scientific">Spirosoma terrae</name>
    <dbReference type="NCBI Taxonomy" id="1968276"/>
    <lineage>
        <taxon>Bacteria</taxon>
        <taxon>Pseudomonadati</taxon>
        <taxon>Bacteroidota</taxon>
        <taxon>Cytophagia</taxon>
        <taxon>Cytophagales</taxon>
        <taxon>Cytophagaceae</taxon>
        <taxon>Spirosoma</taxon>
    </lineage>
</organism>
<accession>A0A6L9L6C6</accession>
<evidence type="ECO:0000256" key="1">
    <source>
        <dbReference type="SAM" id="SignalP"/>
    </source>
</evidence>
<reference evidence="2 3" key="1">
    <citation type="submission" date="2020-02" db="EMBL/GenBank/DDBJ databases">
        <title>Draft genome sequence of two Spirosoma agri KCTC 52727 and Spirosoma terrae KCTC 52035.</title>
        <authorList>
            <person name="Rojas J."/>
            <person name="Ambika Manirajan B."/>
            <person name="Suarez C."/>
            <person name="Ratering S."/>
            <person name="Schnell S."/>
        </authorList>
    </citation>
    <scope>NUCLEOTIDE SEQUENCE [LARGE SCALE GENOMIC DNA]</scope>
    <source>
        <strain evidence="2 3">KCTC 52035</strain>
    </source>
</reference>
<keyword evidence="1" id="KW-0732">Signal</keyword>
<feature type="chain" id="PRO_5026740450" evidence="1">
    <location>
        <begin position="24"/>
        <end position="265"/>
    </location>
</feature>
<sequence length="265" mass="30414">MLKNLFVRYFFLLTVLLSGKVAAQSATLATKENELISLYAKLLAHSDYDKTEQNAAKFAKELSNYLKANPSTLTYPFKKLTAKGYCFINTSADGKFRIYSWDTWTGGTMHFFNEIYQWSDNGKVFTKVLKYVAEEGDAGSYCSKMYTVSINQKNYYLAISNGIYSNRDVAQSISAFTIENGKLNDSVELFKTRTEKLNSIRVEYNFFSVVDRPERPVELISYDEKRKLVYVAVVDDQGTVSKRNLLYQLKGNYFEYIGIETGKRK</sequence>
<proteinExistence type="predicted"/>
<name>A0A6L9L6C6_9BACT</name>
<comment type="caution">
    <text evidence="2">The sequence shown here is derived from an EMBL/GenBank/DDBJ whole genome shotgun (WGS) entry which is preliminary data.</text>
</comment>
<protein>
    <submittedName>
        <fullName evidence="2">Uncharacterized protein</fullName>
    </submittedName>
</protein>
<gene>
    <name evidence="2" type="ORF">GK108_15090</name>
</gene>
<dbReference type="RefSeq" id="WP_163949806.1">
    <property type="nucleotide sequence ID" value="NZ_JAAFZH010000006.1"/>
</dbReference>
<dbReference type="EMBL" id="JAAFZH010000006">
    <property type="protein sequence ID" value="NDU96205.1"/>
    <property type="molecule type" value="Genomic_DNA"/>
</dbReference>
<evidence type="ECO:0000313" key="2">
    <source>
        <dbReference type="EMBL" id="NDU96205.1"/>
    </source>
</evidence>
<keyword evidence="3" id="KW-1185">Reference proteome</keyword>
<dbReference type="Proteomes" id="UP000474175">
    <property type="component" value="Unassembled WGS sequence"/>
</dbReference>
<dbReference type="AlphaFoldDB" id="A0A6L9L6C6"/>